<dbReference type="EMBL" id="MZ605293">
    <property type="protein sequence ID" value="QYW06536.1"/>
    <property type="molecule type" value="Genomic_DNA"/>
</dbReference>
<gene>
    <name evidence="1" type="ORF">uav_005</name>
</gene>
<evidence type="ECO:0000313" key="2">
    <source>
        <dbReference type="Proteomes" id="UP001058093"/>
    </source>
</evidence>
<name>A0A975YZ57_9CAUD</name>
<organism evidence="1 2">
    <name type="scientific">Pseudomonas phage UAVern</name>
    <dbReference type="NCBI Taxonomy" id="2856997"/>
    <lineage>
        <taxon>Viruses</taxon>
        <taxon>Duplodnaviria</taxon>
        <taxon>Heunggongvirae</taxon>
        <taxon>Uroviricota</taxon>
        <taxon>Caudoviricetes</taxon>
        <taxon>Vandenendeviridae</taxon>
        <taxon>Gorskivirinae</taxon>
        <taxon>Uavernvirus</taxon>
        <taxon>Uavernvirus uavern</taxon>
    </lineage>
</organism>
<dbReference type="Proteomes" id="UP001058093">
    <property type="component" value="Segment"/>
</dbReference>
<proteinExistence type="predicted"/>
<protein>
    <submittedName>
        <fullName evidence="1">Uncharacterized protein</fullName>
    </submittedName>
</protein>
<accession>A0A975YZ57</accession>
<keyword evidence="2" id="KW-1185">Reference proteome</keyword>
<reference evidence="1" key="1">
    <citation type="submission" date="2021-07" db="EMBL/GenBank/DDBJ databases">
        <title>Complete genome sequence and phylogenomic analysis of the two lytic bacteriophage isolated from terrestrial biotopes of Antarctica.</title>
        <authorList>
            <person name="Holovan V."/>
            <person name="Rabalski L."/>
            <person name="Zlatohurska M."/>
            <person name="Andriichuk O."/>
            <person name="Budzanivska I."/>
            <person name="Shevchenko O."/>
            <person name="Gupalo A."/>
        </authorList>
    </citation>
    <scope>NUCLEOTIDE SEQUENCE</scope>
</reference>
<sequence length="45" mass="5450">MRYTSTPKRVKAKKAKHYQAVQCQAEKRIRKGEQKRLHEWLNPVE</sequence>
<evidence type="ECO:0000313" key="1">
    <source>
        <dbReference type="EMBL" id="QYW06536.1"/>
    </source>
</evidence>